<evidence type="ECO:0000313" key="3">
    <source>
        <dbReference type="Proteomes" id="UP000054383"/>
    </source>
</evidence>
<dbReference type="OMA" id="MTNMAGA"/>
<feature type="region of interest" description="Disordered" evidence="1">
    <location>
        <begin position="1"/>
        <end position="37"/>
    </location>
</feature>
<feature type="region of interest" description="Disordered" evidence="1">
    <location>
        <begin position="54"/>
        <end position="104"/>
    </location>
</feature>
<evidence type="ECO:0000313" key="2">
    <source>
        <dbReference type="EMBL" id="CRG87367.1"/>
    </source>
</evidence>
<evidence type="ECO:0000256" key="1">
    <source>
        <dbReference type="SAM" id="MobiDB-lite"/>
    </source>
</evidence>
<dbReference type="AlphaFoldDB" id="A0A0U1LVE0"/>
<proteinExistence type="predicted"/>
<feature type="compositionally biased region" description="Gly residues" evidence="1">
    <location>
        <begin position="1"/>
        <end position="10"/>
    </location>
</feature>
<reference evidence="2 3" key="1">
    <citation type="submission" date="2015-04" db="EMBL/GenBank/DDBJ databases">
        <authorList>
            <person name="Syromyatnikov M.Y."/>
            <person name="Popov V.N."/>
        </authorList>
    </citation>
    <scope>NUCLEOTIDE SEQUENCE [LARGE SCALE GENOMIC DNA]</scope>
    <source>
        <strain evidence="2">WF-38-12</strain>
    </source>
</reference>
<dbReference type="Proteomes" id="UP000054383">
    <property type="component" value="Unassembled WGS sequence"/>
</dbReference>
<dbReference type="EMBL" id="CVMT01000003">
    <property type="protein sequence ID" value="CRG87367.1"/>
    <property type="molecule type" value="Genomic_DNA"/>
</dbReference>
<gene>
    <name evidence="2" type="ORF">PISL3812_04384</name>
</gene>
<organism evidence="2 3">
    <name type="scientific">Talaromyces islandicus</name>
    <name type="common">Penicillium islandicum</name>
    <dbReference type="NCBI Taxonomy" id="28573"/>
    <lineage>
        <taxon>Eukaryota</taxon>
        <taxon>Fungi</taxon>
        <taxon>Dikarya</taxon>
        <taxon>Ascomycota</taxon>
        <taxon>Pezizomycotina</taxon>
        <taxon>Eurotiomycetes</taxon>
        <taxon>Eurotiomycetidae</taxon>
        <taxon>Eurotiales</taxon>
        <taxon>Trichocomaceae</taxon>
        <taxon>Talaromyces</taxon>
        <taxon>Talaromyces sect. Islandici</taxon>
    </lineage>
</organism>
<name>A0A0U1LVE0_TALIS</name>
<keyword evidence="3" id="KW-1185">Reference proteome</keyword>
<sequence>MSLSSAGGGLPTEDISDRSAGLGAQDLGSSVNPHASIDDYNRVMLQYTQRQMAAFTNSAPGNRRSSGNSGSSGSSGQSNTSSIANMARTSNGPPPRRSGTGSHS</sequence>
<dbReference type="OrthoDB" id="4498167at2759"/>
<accession>A0A0U1LVE0</accession>
<feature type="compositionally biased region" description="Low complexity" evidence="1">
    <location>
        <begin position="57"/>
        <end position="85"/>
    </location>
</feature>
<protein>
    <submittedName>
        <fullName evidence="2">Uncharacterized protein</fullName>
    </submittedName>
</protein>